<evidence type="ECO:0000256" key="8">
    <source>
        <dbReference type="ARBA" id="ARBA00023242"/>
    </source>
</evidence>
<evidence type="ECO:0000313" key="13">
    <source>
        <dbReference type="EMBL" id="KAG6923165.1"/>
    </source>
</evidence>
<keyword evidence="4 9" id="KW-0863">Zinc-finger</keyword>
<evidence type="ECO:0000256" key="3">
    <source>
        <dbReference type="ARBA" id="ARBA00022737"/>
    </source>
</evidence>
<dbReference type="OrthoDB" id="8922241at2759"/>
<dbReference type="SUPFAM" id="SSF57667">
    <property type="entry name" value="beta-beta-alpha zinc fingers"/>
    <property type="match status" value="1"/>
</dbReference>
<dbReference type="Gene3D" id="3.30.160.60">
    <property type="entry name" value="Classic Zinc Finger"/>
    <property type="match status" value="3"/>
</dbReference>
<evidence type="ECO:0000313" key="14">
    <source>
        <dbReference type="Proteomes" id="UP000765507"/>
    </source>
</evidence>
<dbReference type="InterPro" id="IPR050169">
    <property type="entry name" value="Krueppel_C2H2_ZnF"/>
</dbReference>
<dbReference type="AlphaFoldDB" id="A0A8T1S3C1"/>
<dbReference type="InterPro" id="IPR036236">
    <property type="entry name" value="Znf_C2H2_sf"/>
</dbReference>
<dbReference type="GO" id="GO:0006355">
    <property type="term" value="P:regulation of DNA-templated transcription"/>
    <property type="evidence" value="ECO:0007669"/>
    <property type="project" value="InterPro"/>
</dbReference>
<dbReference type="PANTHER" id="PTHR23232:SF156">
    <property type="entry name" value="KRAB DOMAIN-CONTAINING PROTEIN"/>
    <property type="match status" value="1"/>
</dbReference>
<evidence type="ECO:0000256" key="10">
    <source>
        <dbReference type="SAM" id="MobiDB-lite"/>
    </source>
</evidence>
<sequence length="235" mass="26779">QMPVTFEEVAVYFTEGQGALLDPDQRALYRDVMQENYETVTSLGLPIPKPDLITQLEAGEEPWVPDLQVSEERKIPRGTLTGDETMSENQDGDPQQEGLEQVELQETFLRKAGGKFSQCLEQRKAWSNWHRSERKLGKCPRKKVEESIECGRGGKDPKESAAQQTNQKEKKPYTCLDCGKSFSQRSGLICHRRIHTGERPYKCLDCGKSFSRCSILIRHERIHTGEKPYKCLDCG</sequence>
<proteinExistence type="inferred from homology"/>
<comment type="similarity">
    <text evidence="1">Belongs to the krueppel C2H2-type zinc-finger protein family.</text>
</comment>
<keyword evidence="6" id="KW-0805">Transcription regulation</keyword>
<dbReference type="Gene3D" id="6.10.140.140">
    <property type="match status" value="1"/>
</dbReference>
<dbReference type="EMBL" id="JAHGAV010000960">
    <property type="protein sequence ID" value="KAG6923165.1"/>
    <property type="molecule type" value="Genomic_DNA"/>
</dbReference>
<dbReference type="PROSITE" id="PS50805">
    <property type="entry name" value="KRAB"/>
    <property type="match status" value="1"/>
</dbReference>
<keyword evidence="5" id="KW-0862">Zinc</keyword>
<dbReference type="CDD" id="cd07765">
    <property type="entry name" value="KRAB_A-box"/>
    <property type="match status" value="1"/>
</dbReference>
<dbReference type="FunFam" id="3.30.160.60:FF:000358">
    <property type="entry name" value="zinc finger protein 24"/>
    <property type="match status" value="1"/>
</dbReference>
<accession>A0A8T1S3C1</accession>
<feature type="compositionally biased region" description="Polar residues" evidence="10">
    <location>
        <begin position="82"/>
        <end position="93"/>
    </location>
</feature>
<dbReference type="FunFam" id="3.30.160.60:FF:000642">
    <property type="entry name" value="Zinc finger with KRAB and SCAN domains 2"/>
    <property type="match status" value="1"/>
</dbReference>
<evidence type="ECO:0000256" key="4">
    <source>
        <dbReference type="ARBA" id="ARBA00022771"/>
    </source>
</evidence>
<evidence type="ECO:0000259" key="12">
    <source>
        <dbReference type="PROSITE" id="PS50805"/>
    </source>
</evidence>
<evidence type="ECO:0000256" key="1">
    <source>
        <dbReference type="ARBA" id="ARBA00006991"/>
    </source>
</evidence>
<feature type="non-terminal residue" evidence="13">
    <location>
        <position position="235"/>
    </location>
</feature>
<feature type="non-terminal residue" evidence="13">
    <location>
        <position position="1"/>
    </location>
</feature>
<comment type="caution">
    <text evidence="13">The sequence shown here is derived from an EMBL/GenBank/DDBJ whole genome shotgun (WGS) entry which is preliminary data.</text>
</comment>
<dbReference type="Pfam" id="PF00096">
    <property type="entry name" value="zf-C2H2"/>
    <property type="match status" value="2"/>
</dbReference>
<feature type="domain" description="KRAB" evidence="12">
    <location>
        <begin position="4"/>
        <end position="75"/>
    </location>
</feature>
<dbReference type="PROSITE" id="PS50157">
    <property type="entry name" value="ZINC_FINGER_C2H2_2"/>
    <property type="match status" value="2"/>
</dbReference>
<dbReference type="GO" id="GO:0008270">
    <property type="term" value="F:zinc ion binding"/>
    <property type="evidence" value="ECO:0007669"/>
    <property type="project" value="UniProtKB-KW"/>
</dbReference>
<dbReference type="Proteomes" id="UP000765507">
    <property type="component" value="Unassembled WGS sequence"/>
</dbReference>
<evidence type="ECO:0000256" key="2">
    <source>
        <dbReference type="ARBA" id="ARBA00022723"/>
    </source>
</evidence>
<reference evidence="13 14" key="1">
    <citation type="journal article" date="2020" name="G3 (Bethesda)">
        <title>Draft Genome of the Common Snapping Turtle, Chelydra serpentina, a Model for Phenotypic Plasticity in Reptiles.</title>
        <authorList>
            <person name="Das D."/>
            <person name="Singh S.K."/>
            <person name="Bierstedt J."/>
            <person name="Erickson A."/>
            <person name="Galli G.L.J."/>
            <person name="Crossley D.A. 2nd"/>
            <person name="Rhen T."/>
        </authorList>
    </citation>
    <scope>NUCLEOTIDE SEQUENCE [LARGE SCALE GENOMIC DNA]</scope>
    <source>
        <strain evidence="13">KW</strain>
    </source>
</reference>
<dbReference type="InterPro" id="IPR036051">
    <property type="entry name" value="KRAB_dom_sf"/>
</dbReference>
<name>A0A8T1S3C1_CHESE</name>
<dbReference type="SMART" id="SM00349">
    <property type="entry name" value="KRAB"/>
    <property type="match status" value="1"/>
</dbReference>
<dbReference type="InterPro" id="IPR013087">
    <property type="entry name" value="Znf_C2H2_type"/>
</dbReference>
<dbReference type="PANTHER" id="PTHR23232">
    <property type="entry name" value="KRAB DOMAIN C2H2 ZINC FINGER"/>
    <property type="match status" value="1"/>
</dbReference>
<feature type="region of interest" description="Disordered" evidence="10">
    <location>
        <begin position="71"/>
        <end position="97"/>
    </location>
</feature>
<dbReference type="InterPro" id="IPR001909">
    <property type="entry name" value="KRAB"/>
</dbReference>
<evidence type="ECO:0000256" key="9">
    <source>
        <dbReference type="PROSITE-ProRule" id="PRU00042"/>
    </source>
</evidence>
<evidence type="ECO:0000256" key="6">
    <source>
        <dbReference type="ARBA" id="ARBA00023015"/>
    </source>
</evidence>
<dbReference type="SUPFAM" id="SSF109640">
    <property type="entry name" value="KRAB domain (Kruppel-associated box)"/>
    <property type="match status" value="1"/>
</dbReference>
<dbReference type="SMART" id="SM00355">
    <property type="entry name" value="ZnF_C2H2"/>
    <property type="match status" value="2"/>
</dbReference>
<feature type="domain" description="C2H2-type" evidence="11">
    <location>
        <begin position="201"/>
        <end position="228"/>
    </location>
</feature>
<gene>
    <name evidence="13" type="ORF">G0U57_021381</name>
</gene>
<dbReference type="PROSITE" id="PS00028">
    <property type="entry name" value="ZINC_FINGER_C2H2_1"/>
    <property type="match status" value="2"/>
</dbReference>
<evidence type="ECO:0000259" key="11">
    <source>
        <dbReference type="PROSITE" id="PS50157"/>
    </source>
</evidence>
<organism evidence="13 14">
    <name type="scientific">Chelydra serpentina</name>
    <name type="common">Snapping turtle</name>
    <name type="synonym">Testudo serpentina</name>
    <dbReference type="NCBI Taxonomy" id="8475"/>
    <lineage>
        <taxon>Eukaryota</taxon>
        <taxon>Metazoa</taxon>
        <taxon>Chordata</taxon>
        <taxon>Craniata</taxon>
        <taxon>Vertebrata</taxon>
        <taxon>Euteleostomi</taxon>
        <taxon>Archelosauria</taxon>
        <taxon>Testudinata</taxon>
        <taxon>Testudines</taxon>
        <taxon>Cryptodira</taxon>
        <taxon>Durocryptodira</taxon>
        <taxon>Americhelydia</taxon>
        <taxon>Chelydroidea</taxon>
        <taxon>Chelydridae</taxon>
        <taxon>Chelydra</taxon>
    </lineage>
</organism>
<feature type="domain" description="C2H2-type" evidence="11">
    <location>
        <begin position="173"/>
        <end position="200"/>
    </location>
</feature>
<evidence type="ECO:0000256" key="7">
    <source>
        <dbReference type="ARBA" id="ARBA00023163"/>
    </source>
</evidence>
<keyword evidence="8" id="KW-0539">Nucleus</keyword>
<protein>
    <submittedName>
        <fullName evidence="13">Zinc finger protein 34-like</fullName>
    </submittedName>
</protein>
<evidence type="ECO:0000256" key="5">
    <source>
        <dbReference type="ARBA" id="ARBA00022833"/>
    </source>
</evidence>
<keyword evidence="3" id="KW-0677">Repeat</keyword>
<keyword evidence="7" id="KW-0804">Transcription</keyword>
<dbReference type="Pfam" id="PF01352">
    <property type="entry name" value="KRAB"/>
    <property type="match status" value="1"/>
</dbReference>
<keyword evidence="2" id="KW-0479">Metal-binding</keyword>
<keyword evidence="14" id="KW-1185">Reference proteome</keyword>